<reference evidence="2" key="1">
    <citation type="journal article" date="2015" name="Nature">
        <title>Complex archaea that bridge the gap between prokaryotes and eukaryotes.</title>
        <authorList>
            <person name="Spang A."/>
            <person name="Saw J.H."/>
            <person name="Jorgensen S.L."/>
            <person name="Zaremba-Niedzwiedzka K."/>
            <person name="Martijn J."/>
            <person name="Lind A.E."/>
            <person name="van Eijk R."/>
            <person name="Schleper C."/>
            <person name="Guy L."/>
            <person name="Ettema T.J."/>
        </authorList>
    </citation>
    <scope>NUCLEOTIDE SEQUENCE</scope>
</reference>
<evidence type="ECO:0000313" key="2">
    <source>
        <dbReference type="EMBL" id="KKN78449.1"/>
    </source>
</evidence>
<evidence type="ECO:0000256" key="1">
    <source>
        <dbReference type="SAM" id="MobiDB-lite"/>
    </source>
</evidence>
<proteinExistence type="predicted"/>
<feature type="compositionally biased region" description="Basic and acidic residues" evidence="1">
    <location>
        <begin position="11"/>
        <end position="22"/>
    </location>
</feature>
<dbReference type="EMBL" id="LAZR01000262">
    <property type="protein sequence ID" value="KKN78449.1"/>
    <property type="molecule type" value="Genomic_DNA"/>
</dbReference>
<dbReference type="AlphaFoldDB" id="A0A0F9TGR8"/>
<sequence length="44" mass="4849">MPLKKGGSKKVISENIRREMHAGKPQKQAVAIAFSKAGKSRKKK</sequence>
<comment type="caution">
    <text evidence="2">The sequence shown here is derived from an EMBL/GenBank/DDBJ whole genome shotgun (WGS) entry which is preliminary data.</text>
</comment>
<protein>
    <submittedName>
        <fullName evidence="2">Uncharacterized protein</fullName>
    </submittedName>
</protein>
<accession>A0A0F9TGR8</accession>
<name>A0A0F9TGR8_9ZZZZ</name>
<organism evidence="2">
    <name type="scientific">marine sediment metagenome</name>
    <dbReference type="NCBI Taxonomy" id="412755"/>
    <lineage>
        <taxon>unclassified sequences</taxon>
        <taxon>metagenomes</taxon>
        <taxon>ecological metagenomes</taxon>
    </lineage>
</organism>
<feature type="region of interest" description="Disordered" evidence="1">
    <location>
        <begin position="1"/>
        <end position="44"/>
    </location>
</feature>
<gene>
    <name evidence="2" type="ORF">LCGC14_0349810</name>
</gene>